<keyword evidence="3" id="KW-0731">Sigma factor</keyword>
<dbReference type="InterPro" id="IPR007627">
    <property type="entry name" value="RNA_pol_sigma70_r2"/>
</dbReference>
<keyword evidence="2" id="KW-0805">Transcription regulation</keyword>
<dbReference type="NCBIfam" id="TIGR02937">
    <property type="entry name" value="sigma70-ECF"/>
    <property type="match status" value="1"/>
</dbReference>
<dbReference type="InterPro" id="IPR036388">
    <property type="entry name" value="WH-like_DNA-bd_sf"/>
</dbReference>
<dbReference type="Proteomes" id="UP000236592">
    <property type="component" value="Chromosome"/>
</dbReference>
<feature type="domain" description="RNA polymerase sigma factor 70 region 4 type 2" evidence="6">
    <location>
        <begin position="123"/>
        <end position="160"/>
    </location>
</feature>
<feature type="domain" description="RNA polymerase sigma-70 region 2" evidence="5">
    <location>
        <begin position="28"/>
        <end position="93"/>
    </location>
</feature>
<keyword evidence="8" id="KW-1185">Reference proteome</keyword>
<protein>
    <recommendedName>
        <fullName evidence="9">RNA polymerase sigma-70 factor</fullName>
    </recommendedName>
</protein>
<dbReference type="EMBL" id="CP025938">
    <property type="protein sequence ID" value="AUS06052.1"/>
    <property type="molecule type" value="Genomic_DNA"/>
</dbReference>
<dbReference type="InterPro" id="IPR014284">
    <property type="entry name" value="RNA_pol_sigma-70_dom"/>
</dbReference>
<organism evidence="7 8">
    <name type="scientific">Pseudotamlana carrageenivorans</name>
    <dbReference type="NCBI Taxonomy" id="2069432"/>
    <lineage>
        <taxon>Bacteria</taxon>
        <taxon>Pseudomonadati</taxon>
        <taxon>Bacteroidota</taxon>
        <taxon>Flavobacteriia</taxon>
        <taxon>Flavobacteriales</taxon>
        <taxon>Flavobacteriaceae</taxon>
        <taxon>Pseudotamlana</taxon>
    </lineage>
</organism>
<evidence type="ECO:0000313" key="7">
    <source>
        <dbReference type="EMBL" id="AUS06052.1"/>
    </source>
</evidence>
<dbReference type="SUPFAM" id="SSF88659">
    <property type="entry name" value="Sigma3 and sigma4 domains of RNA polymerase sigma factors"/>
    <property type="match status" value="1"/>
</dbReference>
<evidence type="ECO:0000259" key="5">
    <source>
        <dbReference type="Pfam" id="PF04542"/>
    </source>
</evidence>
<gene>
    <name evidence="7" type="ORF">C1A40_11570</name>
</gene>
<dbReference type="RefSeq" id="WP_102996029.1">
    <property type="nucleotide sequence ID" value="NZ_CP025938.1"/>
</dbReference>
<dbReference type="Pfam" id="PF08281">
    <property type="entry name" value="Sigma70_r4_2"/>
    <property type="match status" value="1"/>
</dbReference>
<dbReference type="InterPro" id="IPR039425">
    <property type="entry name" value="RNA_pol_sigma-70-like"/>
</dbReference>
<evidence type="ECO:0000259" key="6">
    <source>
        <dbReference type="Pfam" id="PF08281"/>
    </source>
</evidence>
<dbReference type="GO" id="GO:0003677">
    <property type="term" value="F:DNA binding"/>
    <property type="evidence" value="ECO:0007669"/>
    <property type="project" value="InterPro"/>
</dbReference>
<name>A0A2I7SJI0_9FLAO</name>
<dbReference type="InterPro" id="IPR013249">
    <property type="entry name" value="RNA_pol_sigma70_r4_t2"/>
</dbReference>
<evidence type="ECO:0000256" key="2">
    <source>
        <dbReference type="ARBA" id="ARBA00023015"/>
    </source>
</evidence>
<reference evidence="8" key="1">
    <citation type="submission" date="2018-01" db="EMBL/GenBank/DDBJ databases">
        <title>Complete genome of Tamlana sp. UJ94.</title>
        <authorList>
            <person name="Jung J."/>
            <person name="Chung D."/>
            <person name="Bae S.S."/>
            <person name="Baek K."/>
        </authorList>
    </citation>
    <scope>NUCLEOTIDE SEQUENCE [LARGE SCALE GENOMIC DNA]</scope>
    <source>
        <strain evidence="8">UJ94</strain>
    </source>
</reference>
<dbReference type="PANTHER" id="PTHR43133">
    <property type="entry name" value="RNA POLYMERASE ECF-TYPE SIGMA FACTO"/>
    <property type="match status" value="1"/>
</dbReference>
<dbReference type="KEGG" id="taj:C1A40_11570"/>
<dbReference type="GO" id="GO:0016987">
    <property type="term" value="F:sigma factor activity"/>
    <property type="evidence" value="ECO:0007669"/>
    <property type="project" value="UniProtKB-KW"/>
</dbReference>
<dbReference type="OrthoDB" id="759001at2"/>
<dbReference type="SUPFAM" id="SSF88946">
    <property type="entry name" value="Sigma2 domain of RNA polymerase sigma factors"/>
    <property type="match status" value="1"/>
</dbReference>
<dbReference type="AlphaFoldDB" id="A0A2I7SJI0"/>
<dbReference type="InterPro" id="IPR013325">
    <property type="entry name" value="RNA_pol_sigma_r2"/>
</dbReference>
<keyword evidence="4" id="KW-0804">Transcription</keyword>
<proteinExistence type="inferred from homology"/>
<evidence type="ECO:0000256" key="4">
    <source>
        <dbReference type="ARBA" id="ARBA00023163"/>
    </source>
</evidence>
<evidence type="ECO:0000256" key="3">
    <source>
        <dbReference type="ARBA" id="ARBA00023082"/>
    </source>
</evidence>
<dbReference type="InterPro" id="IPR013324">
    <property type="entry name" value="RNA_pol_sigma_r3/r4-like"/>
</dbReference>
<dbReference type="Gene3D" id="1.10.10.10">
    <property type="entry name" value="Winged helix-like DNA-binding domain superfamily/Winged helix DNA-binding domain"/>
    <property type="match status" value="1"/>
</dbReference>
<evidence type="ECO:0008006" key="9">
    <source>
        <dbReference type="Google" id="ProtNLM"/>
    </source>
</evidence>
<dbReference type="Pfam" id="PF04542">
    <property type="entry name" value="Sigma70_r2"/>
    <property type="match status" value="1"/>
</dbReference>
<dbReference type="GO" id="GO:0006352">
    <property type="term" value="P:DNA-templated transcription initiation"/>
    <property type="evidence" value="ECO:0007669"/>
    <property type="project" value="InterPro"/>
</dbReference>
<sequence>MPNQIPNDDYLIHLLHKGDESALTLIYKKYWQIMYLAAYNIVKNKEVSEDIVQDVFVNLWNKKDKVLVKTSLKSYLYTSTIYKVYDFFRKNKKMIHVELLDDFSQKAQVLTPENQLIHKELIQQFEDVIKVLPKKCKEVFKLSREQGLSNKDIAKQLNVS</sequence>
<evidence type="ECO:0000313" key="8">
    <source>
        <dbReference type="Proteomes" id="UP000236592"/>
    </source>
</evidence>
<dbReference type="Gene3D" id="1.10.1740.10">
    <property type="match status" value="1"/>
</dbReference>
<accession>A0A2I7SJI0</accession>
<dbReference type="PANTHER" id="PTHR43133:SF46">
    <property type="entry name" value="RNA POLYMERASE SIGMA-70 FACTOR ECF SUBFAMILY"/>
    <property type="match status" value="1"/>
</dbReference>
<evidence type="ECO:0000256" key="1">
    <source>
        <dbReference type="ARBA" id="ARBA00010641"/>
    </source>
</evidence>
<comment type="similarity">
    <text evidence="1">Belongs to the sigma-70 factor family. ECF subfamily.</text>
</comment>